<dbReference type="SUPFAM" id="SSF54909">
    <property type="entry name" value="Dimeric alpha+beta barrel"/>
    <property type="match status" value="1"/>
</dbReference>
<keyword evidence="1" id="KW-0503">Monooxygenase</keyword>
<sequence>MTTTVEYIRYRITPENRKNFEQAYLKAAESLAAAPECIDWELSQCQEEEDRYILRIRWTSVEDHIEGFRKGPYFPAFFAAVRPFFQSIEEMQHYHVTDVFGSGKAAAQGQS</sequence>
<dbReference type="EMBL" id="JBHEZX010000001">
    <property type="protein sequence ID" value="MFC1408277.1"/>
    <property type="molecule type" value="Genomic_DNA"/>
</dbReference>
<dbReference type="GO" id="GO:0004497">
    <property type="term" value="F:monooxygenase activity"/>
    <property type="evidence" value="ECO:0007669"/>
    <property type="project" value="UniProtKB-KW"/>
</dbReference>
<dbReference type="Gene3D" id="3.30.70.100">
    <property type="match status" value="1"/>
</dbReference>
<reference evidence="1 2" key="1">
    <citation type="submission" date="2024-09" db="EMBL/GenBank/DDBJ databases">
        <authorList>
            <person name="Lee S.D."/>
        </authorList>
    </citation>
    <scope>NUCLEOTIDE SEQUENCE [LARGE SCALE GENOMIC DNA]</scope>
    <source>
        <strain evidence="1 2">N1-1</strain>
    </source>
</reference>
<comment type="caution">
    <text evidence="1">The sequence shown here is derived from an EMBL/GenBank/DDBJ whole genome shotgun (WGS) entry which is preliminary data.</text>
</comment>
<dbReference type="Pfam" id="PF03992">
    <property type="entry name" value="ABM"/>
    <property type="match status" value="1"/>
</dbReference>
<dbReference type="InterPro" id="IPR011008">
    <property type="entry name" value="Dimeric_a/b-barrel"/>
</dbReference>
<keyword evidence="2" id="KW-1185">Reference proteome</keyword>
<evidence type="ECO:0000313" key="2">
    <source>
        <dbReference type="Proteomes" id="UP001592582"/>
    </source>
</evidence>
<organism evidence="1 2">
    <name type="scientific">Streptacidiphilus alkalitolerans</name>
    <dbReference type="NCBI Taxonomy" id="3342712"/>
    <lineage>
        <taxon>Bacteria</taxon>
        <taxon>Bacillati</taxon>
        <taxon>Actinomycetota</taxon>
        <taxon>Actinomycetes</taxon>
        <taxon>Kitasatosporales</taxon>
        <taxon>Streptomycetaceae</taxon>
        <taxon>Streptacidiphilus</taxon>
    </lineage>
</organism>
<dbReference type="InterPro" id="IPR007138">
    <property type="entry name" value="ABM_dom"/>
</dbReference>
<name>A0ABV6V3R0_9ACTN</name>
<proteinExistence type="predicted"/>
<keyword evidence="1" id="KW-0560">Oxidoreductase</keyword>
<dbReference type="Proteomes" id="UP001592582">
    <property type="component" value="Unassembled WGS sequence"/>
</dbReference>
<protein>
    <submittedName>
        <fullName evidence="1">Quinol monooxygenase</fullName>
        <ecNumber evidence="1">1.-.-.-</ecNumber>
    </submittedName>
</protein>
<dbReference type="PROSITE" id="PS51725">
    <property type="entry name" value="ABM"/>
    <property type="match status" value="1"/>
</dbReference>
<evidence type="ECO:0000313" key="1">
    <source>
        <dbReference type="EMBL" id="MFC1408277.1"/>
    </source>
</evidence>
<dbReference type="EC" id="1.-.-.-" evidence="1"/>
<gene>
    <name evidence="1" type="ORF">ACEZDG_03165</name>
</gene>
<accession>A0ABV6V3R0</accession>